<dbReference type="GO" id="GO:0052693">
    <property type="term" value="F:epoxyqueuosine reductase activity"/>
    <property type="evidence" value="ECO:0007669"/>
    <property type="project" value="UniProtKB-UniRule"/>
</dbReference>
<keyword evidence="6 17" id="KW-0004">4Fe-4S</keyword>
<dbReference type="Proteomes" id="UP000290106">
    <property type="component" value="Unassembled WGS sequence"/>
</dbReference>
<gene>
    <name evidence="17" type="primary">queH</name>
    <name evidence="18" type="ORF">ETP43_06260</name>
</gene>
<dbReference type="EMBL" id="SDKC01000001">
    <property type="protein sequence ID" value="RXS74862.1"/>
    <property type="molecule type" value="Genomic_DNA"/>
</dbReference>
<comment type="pathway">
    <text evidence="2 17">tRNA modification; tRNA-queuosine biosynthesis.</text>
</comment>
<feature type="binding site" evidence="17">
    <location>
        <position position="31"/>
    </location>
    <ligand>
        <name>[4Fe-4S] cluster</name>
        <dbReference type="ChEBI" id="CHEBI:49883"/>
    </ligand>
</feature>
<evidence type="ECO:0000256" key="13">
    <source>
        <dbReference type="ARBA" id="ARBA00023157"/>
    </source>
</evidence>
<keyword evidence="11 17" id="KW-0408">Iron</keyword>
<evidence type="ECO:0000256" key="7">
    <source>
        <dbReference type="ARBA" id="ARBA00022694"/>
    </source>
</evidence>
<evidence type="ECO:0000256" key="9">
    <source>
        <dbReference type="ARBA" id="ARBA00022785"/>
    </source>
</evidence>
<evidence type="ECO:0000256" key="8">
    <source>
        <dbReference type="ARBA" id="ARBA00022723"/>
    </source>
</evidence>
<dbReference type="UniPathway" id="UPA00392"/>
<comment type="caution">
    <text evidence="18">The sequence shown here is derived from an EMBL/GenBank/DDBJ whole genome shotgun (WGS) entry which is preliminary data.</text>
</comment>
<feature type="binding site" evidence="17">
    <location>
        <position position="113"/>
    </location>
    <ligand>
        <name>[4Fe-4S] cluster</name>
        <dbReference type="ChEBI" id="CHEBI:49883"/>
    </ligand>
</feature>
<comment type="catalytic activity">
    <reaction evidence="16 17">
        <text>epoxyqueuosine(34) in tRNA + AH2 = queuosine(34) in tRNA + A + H2O</text>
        <dbReference type="Rhea" id="RHEA:32159"/>
        <dbReference type="Rhea" id="RHEA-COMP:18571"/>
        <dbReference type="Rhea" id="RHEA-COMP:18582"/>
        <dbReference type="ChEBI" id="CHEBI:13193"/>
        <dbReference type="ChEBI" id="CHEBI:15377"/>
        <dbReference type="ChEBI" id="CHEBI:17499"/>
        <dbReference type="ChEBI" id="CHEBI:194431"/>
        <dbReference type="ChEBI" id="CHEBI:194443"/>
        <dbReference type="EC" id="1.17.99.6"/>
    </reaction>
</comment>
<comment type="similarity">
    <text evidence="3 17">Belongs to the QueH family.</text>
</comment>
<name>A0A4Q1RGY7_9FIRM</name>
<dbReference type="GO" id="GO:0008616">
    <property type="term" value="P:tRNA queuosine(34) biosynthetic process"/>
    <property type="evidence" value="ECO:0007669"/>
    <property type="project" value="UniProtKB-UniRule"/>
</dbReference>
<keyword evidence="13 17" id="KW-1015">Disulfide bond</keyword>
<feature type="binding site" evidence="17">
    <location>
        <position position="32"/>
    </location>
    <ligand>
        <name>[4Fe-4S] cluster</name>
        <dbReference type="ChEBI" id="CHEBI:49883"/>
    </ligand>
</feature>
<dbReference type="Pfam" id="PF02677">
    <property type="entry name" value="QueH"/>
    <property type="match status" value="1"/>
</dbReference>
<reference evidence="18 19" key="1">
    <citation type="submission" date="2019-01" db="EMBL/GenBank/DDBJ databases">
        <title>Blautia sp. nov. KGMB01111 isolated human feces.</title>
        <authorList>
            <person name="Park J.-E."/>
            <person name="Kim J.-S."/>
            <person name="Park S.-H."/>
        </authorList>
    </citation>
    <scope>NUCLEOTIDE SEQUENCE [LARGE SCALE GENOMIC DNA]</scope>
    <source>
        <strain evidence="18 19">KGMB01111</strain>
    </source>
</reference>
<evidence type="ECO:0000256" key="3">
    <source>
        <dbReference type="ARBA" id="ARBA00008207"/>
    </source>
</evidence>
<evidence type="ECO:0000256" key="17">
    <source>
        <dbReference type="HAMAP-Rule" id="MF_02089"/>
    </source>
</evidence>
<evidence type="ECO:0000256" key="10">
    <source>
        <dbReference type="ARBA" id="ARBA00023002"/>
    </source>
</evidence>
<evidence type="ECO:0000256" key="4">
    <source>
        <dbReference type="ARBA" id="ARBA00012622"/>
    </source>
</evidence>
<feature type="binding site" evidence="17">
    <location>
        <position position="116"/>
    </location>
    <ligand>
        <name>[4Fe-4S] cluster</name>
        <dbReference type="ChEBI" id="CHEBI:49883"/>
    </ligand>
</feature>
<evidence type="ECO:0000256" key="12">
    <source>
        <dbReference type="ARBA" id="ARBA00023014"/>
    </source>
</evidence>
<dbReference type="InterPro" id="IPR003828">
    <property type="entry name" value="QueH"/>
</dbReference>
<evidence type="ECO:0000313" key="18">
    <source>
        <dbReference type="EMBL" id="RXS74862.1"/>
    </source>
</evidence>
<evidence type="ECO:0000256" key="6">
    <source>
        <dbReference type="ARBA" id="ARBA00022485"/>
    </source>
</evidence>
<protein>
    <recommendedName>
        <fullName evidence="5 17">Epoxyqueuosine reductase QueH</fullName>
        <ecNumber evidence="4 17">1.17.99.6</ecNumber>
    </recommendedName>
    <alternativeName>
        <fullName evidence="15 17">Queuosine biosynthesis protein QueH</fullName>
    </alternativeName>
</protein>
<organism evidence="18 19">
    <name type="scientific">Blautia faecicola</name>
    <dbReference type="NCBI Taxonomy" id="2509240"/>
    <lineage>
        <taxon>Bacteria</taxon>
        <taxon>Bacillati</taxon>
        <taxon>Bacillota</taxon>
        <taxon>Clostridia</taxon>
        <taxon>Lachnospirales</taxon>
        <taxon>Lachnospiraceae</taxon>
        <taxon>Blautia</taxon>
    </lineage>
</organism>
<evidence type="ECO:0000256" key="15">
    <source>
        <dbReference type="ARBA" id="ARBA00031446"/>
    </source>
</evidence>
<evidence type="ECO:0000313" key="19">
    <source>
        <dbReference type="Proteomes" id="UP000290106"/>
    </source>
</evidence>
<evidence type="ECO:0000256" key="16">
    <source>
        <dbReference type="ARBA" id="ARBA00047415"/>
    </source>
</evidence>
<keyword evidence="8 17" id="KW-0479">Metal-binding</keyword>
<sequence>MQKINYQKLMENEIAHNRQEQKVPALLLHSCCAPCSSYCLETLSEDFAITVFYYNPNIYPEEEYWKRVREQERFIGLLPAKHKISFLEGNYEKERFYETVKGMEKIPEGGERCFACYRLRLSEAIKEAEKGGFDYVTTTLTISPMKNAQKLNEIGEELCRDTKVAWLPSDFKKKNGYKRSTELSKEYGMYRQDYCGCVFSMREREEQKARIEQEILQNNGI</sequence>
<keyword evidence="10 17" id="KW-0560">Oxidoreductase</keyword>
<keyword evidence="7 17" id="KW-0819">tRNA processing</keyword>
<keyword evidence="19" id="KW-1185">Reference proteome</keyword>
<dbReference type="OrthoDB" id="9801033at2"/>
<dbReference type="RefSeq" id="WP_129257417.1">
    <property type="nucleotide sequence ID" value="NZ_SDKC01000001.1"/>
</dbReference>
<keyword evidence="9 17" id="KW-0671">Queuosine biosynthesis</keyword>
<dbReference type="GO" id="GO:0046872">
    <property type="term" value="F:metal ion binding"/>
    <property type="evidence" value="ECO:0007669"/>
    <property type="project" value="UniProtKB-KW"/>
</dbReference>
<dbReference type="PANTHER" id="PTHR36701">
    <property type="entry name" value="EPOXYQUEUOSINE REDUCTASE QUEH"/>
    <property type="match status" value="1"/>
</dbReference>
<evidence type="ECO:0000256" key="1">
    <source>
        <dbReference type="ARBA" id="ARBA00002268"/>
    </source>
</evidence>
<evidence type="ECO:0000256" key="2">
    <source>
        <dbReference type="ARBA" id="ARBA00004691"/>
    </source>
</evidence>
<comment type="function">
    <text evidence="1 17">Catalyzes the conversion of epoxyqueuosine (oQ) to queuosine (Q), which is a hypermodified base found in the wobble positions of tRNA(Asp), tRNA(Asn), tRNA(His) and tRNA(Tyr).</text>
</comment>
<accession>A0A4Q1RGY7</accession>
<evidence type="ECO:0000256" key="11">
    <source>
        <dbReference type="ARBA" id="ARBA00023004"/>
    </source>
</evidence>
<keyword evidence="12 17" id="KW-0411">Iron-sulfur</keyword>
<dbReference type="PANTHER" id="PTHR36701:SF1">
    <property type="entry name" value="EPOXYQUEUOSINE REDUCTASE QUEH"/>
    <property type="match status" value="1"/>
</dbReference>
<dbReference type="EC" id="1.17.99.6" evidence="4 17"/>
<dbReference type="AlphaFoldDB" id="A0A4Q1RGY7"/>
<dbReference type="HAMAP" id="MF_02089">
    <property type="entry name" value="QueH"/>
    <property type="match status" value="1"/>
</dbReference>
<proteinExistence type="inferred from homology"/>
<keyword evidence="14 17" id="KW-0676">Redox-active center</keyword>
<evidence type="ECO:0000256" key="5">
    <source>
        <dbReference type="ARBA" id="ARBA00016895"/>
    </source>
</evidence>
<dbReference type="GO" id="GO:0051539">
    <property type="term" value="F:4 iron, 4 sulfur cluster binding"/>
    <property type="evidence" value="ECO:0007669"/>
    <property type="project" value="UniProtKB-UniRule"/>
</dbReference>
<feature type="disulfide bond" description="Redox-active" evidence="17">
    <location>
        <begin position="195"/>
        <end position="197"/>
    </location>
</feature>
<evidence type="ECO:0000256" key="14">
    <source>
        <dbReference type="ARBA" id="ARBA00023284"/>
    </source>
</evidence>